<feature type="region of interest" description="Disordered" evidence="1">
    <location>
        <begin position="1"/>
        <end position="20"/>
    </location>
</feature>
<feature type="domain" description="GmrSD restriction endonucleases N-terminal" evidence="2">
    <location>
        <begin position="100"/>
        <end position="190"/>
    </location>
</feature>
<gene>
    <name evidence="3" type="ORF">ZT1E4_G8174</name>
</gene>
<evidence type="ECO:0000313" key="4">
    <source>
        <dbReference type="Proteomes" id="UP000245764"/>
    </source>
</evidence>
<evidence type="ECO:0000313" key="3">
    <source>
        <dbReference type="EMBL" id="SMR56577.1"/>
    </source>
</evidence>
<feature type="compositionally biased region" description="Basic residues" evidence="1">
    <location>
        <begin position="1"/>
        <end position="15"/>
    </location>
</feature>
<dbReference type="InterPro" id="IPR004919">
    <property type="entry name" value="GmrSD_N"/>
</dbReference>
<dbReference type="Pfam" id="PF03235">
    <property type="entry name" value="GmrSD_N"/>
    <property type="match status" value="1"/>
</dbReference>
<accession>A0A2H1GSP9</accession>
<reference evidence="4" key="1">
    <citation type="submission" date="2017-05" db="EMBL/GenBank/DDBJ databases">
        <authorList>
            <person name="Song R."/>
            <person name="Chenine A.L."/>
            <person name="Ruprecht R.M."/>
        </authorList>
    </citation>
    <scope>NUCLEOTIDE SEQUENCE [LARGE SCALE GENOMIC DNA]</scope>
</reference>
<dbReference type="PANTHER" id="PTHR39639:SF1">
    <property type="entry name" value="DUF262 DOMAIN-CONTAINING PROTEIN"/>
    <property type="match status" value="1"/>
</dbReference>
<dbReference type="AlphaFoldDB" id="A0A2H1GSP9"/>
<dbReference type="EMBL" id="LT854260">
    <property type="protein sequence ID" value="SMR56577.1"/>
    <property type="molecule type" value="Genomic_DNA"/>
</dbReference>
<organism evidence="3 4">
    <name type="scientific">Zymoseptoria tritici ST99CH_1E4</name>
    <dbReference type="NCBI Taxonomy" id="1276532"/>
    <lineage>
        <taxon>Eukaryota</taxon>
        <taxon>Fungi</taxon>
        <taxon>Dikarya</taxon>
        <taxon>Ascomycota</taxon>
        <taxon>Pezizomycotina</taxon>
        <taxon>Dothideomycetes</taxon>
        <taxon>Dothideomycetidae</taxon>
        <taxon>Mycosphaerellales</taxon>
        <taxon>Mycosphaerellaceae</taxon>
        <taxon>Zymoseptoria</taxon>
    </lineage>
</organism>
<name>A0A2H1GSP9_ZYMTR</name>
<evidence type="ECO:0000256" key="1">
    <source>
        <dbReference type="SAM" id="MobiDB-lite"/>
    </source>
</evidence>
<dbReference type="PANTHER" id="PTHR39639">
    <property type="entry name" value="CHROMOSOME 16, WHOLE GENOME SHOTGUN SEQUENCE"/>
    <property type="match status" value="1"/>
</dbReference>
<proteinExistence type="predicted"/>
<sequence length="442" mass="51307">MQTKSRMRRVARPQRKALTPTLIKIERRSRSRSPVDTYPAIRADRHAAAGNASGDEYEDQADDFTDWAGFEVSRALPRCDERRYTLQDLMALLDTPNGIDLNPEYQRDFVWNAPTQTGLIDSILQGYYIPSLIFNRRSETVLGVRKDALVCLDGKQRLTSVKRFTDGHIPCHDRHGRKWWFCRAAGEKCVRSRKYLPASAKAELWKKTFLCHQYVGMTIDQERDLFQRVQRGSPLTPAERAQAKSGAWQSLARTFQKDYPRIIRLCDSARGRGYDNLVSSFVQIVAGEKDAMRSEIPFRGTGTWTERYFVKDVEQYPCTTNRTAHLRNVFDRFDELARLQPRTFATDSLGTRPTLAPVEFIATAYLISRYSTRSNAEIEVAIRTMRHKVQQDHKDNVRRKPMVWRTLVESMRESFRTQDKNRPPLFSQDQAQRKVRQLFGLE</sequence>
<protein>
    <recommendedName>
        <fullName evidence="2">GmrSD restriction endonucleases N-terminal domain-containing protein</fullName>
    </recommendedName>
</protein>
<evidence type="ECO:0000259" key="2">
    <source>
        <dbReference type="Pfam" id="PF03235"/>
    </source>
</evidence>
<dbReference type="Proteomes" id="UP000245764">
    <property type="component" value="Chromosome 8"/>
</dbReference>